<keyword evidence="4" id="KW-1185">Reference proteome</keyword>
<feature type="region of interest" description="Disordered" evidence="1">
    <location>
        <begin position="1"/>
        <end position="24"/>
    </location>
</feature>
<reference evidence="3 4" key="1">
    <citation type="journal article" date="2017" name="Nat. Commun.">
        <title>Genome assembly with in vitro proximity ligation data and whole-genome triplication in lettuce.</title>
        <authorList>
            <person name="Reyes-Chin-Wo S."/>
            <person name="Wang Z."/>
            <person name="Yang X."/>
            <person name="Kozik A."/>
            <person name="Arikit S."/>
            <person name="Song C."/>
            <person name="Xia L."/>
            <person name="Froenicke L."/>
            <person name="Lavelle D.O."/>
            <person name="Truco M.J."/>
            <person name="Xia R."/>
            <person name="Zhu S."/>
            <person name="Xu C."/>
            <person name="Xu H."/>
            <person name="Xu X."/>
            <person name="Cox K."/>
            <person name="Korf I."/>
            <person name="Meyers B.C."/>
            <person name="Michelmore R.W."/>
        </authorList>
    </citation>
    <scope>NUCLEOTIDE SEQUENCE [LARGE SCALE GENOMIC DNA]</scope>
    <source>
        <strain evidence="4">cv. Salinas</strain>
        <tissue evidence="3">Seedlings</tissue>
    </source>
</reference>
<dbReference type="EMBL" id="NBSK02000008">
    <property type="protein sequence ID" value="KAJ0189288.1"/>
    <property type="molecule type" value="Genomic_DNA"/>
</dbReference>
<name>A0A9R1ULS6_LACSA</name>
<keyword evidence="2" id="KW-0812">Transmembrane</keyword>
<evidence type="ECO:0000256" key="1">
    <source>
        <dbReference type="SAM" id="MobiDB-lite"/>
    </source>
</evidence>
<accession>A0A9R1ULS6</accession>
<feature type="transmembrane region" description="Helical" evidence="2">
    <location>
        <begin position="30"/>
        <end position="49"/>
    </location>
</feature>
<keyword evidence="2" id="KW-0472">Membrane</keyword>
<evidence type="ECO:0000313" key="4">
    <source>
        <dbReference type="Proteomes" id="UP000235145"/>
    </source>
</evidence>
<evidence type="ECO:0000256" key="2">
    <source>
        <dbReference type="SAM" id="Phobius"/>
    </source>
</evidence>
<organism evidence="3 4">
    <name type="scientific">Lactuca sativa</name>
    <name type="common">Garden lettuce</name>
    <dbReference type="NCBI Taxonomy" id="4236"/>
    <lineage>
        <taxon>Eukaryota</taxon>
        <taxon>Viridiplantae</taxon>
        <taxon>Streptophyta</taxon>
        <taxon>Embryophyta</taxon>
        <taxon>Tracheophyta</taxon>
        <taxon>Spermatophyta</taxon>
        <taxon>Magnoliopsida</taxon>
        <taxon>eudicotyledons</taxon>
        <taxon>Gunneridae</taxon>
        <taxon>Pentapetalae</taxon>
        <taxon>asterids</taxon>
        <taxon>campanulids</taxon>
        <taxon>Asterales</taxon>
        <taxon>Asteraceae</taxon>
        <taxon>Cichorioideae</taxon>
        <taxon>Cichorieae</taxon>
        <taxon>Lactucinae</taxon>
        <taxon>Lactuca</taxon>
    </lineage>
</organism>
<protein>
    <recommendedName>
        <fullName evidence="5">Sugar phosphate transporter domain-containing protein</fullName>
    </recommendedName>
</protein>
<dbReference type="Proteomes" id="UP000235145">
    <property type="component" value="Unassembled WGS sequence"/>
</dbReference>
<keyword evidence="2" id="KW-1133">Transmembrane helix</keyword>
<comment type="caution">
    <text evidence="3">The sequence shown here is derived from an EMBL/GenBank/DDBJ whole genome shotgun (WGS) entry which is preliminary data.</text>
</comment>
<sequence length="170" mass="19380">MEFKDRKTLPVSKSGNDDDRRNVSPPMTRTGVYAAVSYMACAVLLIMFNKAALSSYKFPCANVITLFQMICSSILLYALRCRKIISFRSDSEISSTKNIPGIFIPSNTLIRTLPLAISYLLYMVYYNTLTCSTFYHIFYFLHCLICFLLSMKVGFNGICSWRKCAHVHNT</sequence>
<dbReference type="AlphaFoldDB" id="A0A9R1ULS6"/>
<feature type="transmembrane region" description="Helical" evidence="2">
    <location>
        <begin position="61"/>
        <end position="79"/>
    </location>
</feature>
<gene>
    <name evidence="3" type="ORF">LSAT_V11C800413440</name>
</gene>
<evidence type="ECO:0000313" key="3">
    <source>
        <dbReference type="EMBL" id="KAJ0189288.1"/>
    </source>
</evidence>
<evidence type="ECO:0008006" key="5">
    <source>
        <dbReference type="Google" id="ProtNLM"/>
    </source>
</evidence>
<proteinExistence type="predicted"/>
<feature type="transmembrane region" description="Helical" evidence="2">
    <location>
        <begin position="134"/>
        <end position="155"/>
    </location>
</feature>
<feature type="transmembrane region" description="Helical" evidence="2">
    <location>
        <begin position="99"/>
        <end position="122"/>
    </location>
</feature>